<evidence type="ECO:0000256" key="12">
    <source>
        <dbReference type="ARBA" id="ARBA00047880"/>
    </source>
</evidence>
<dbReference type="EC" id="2.7.1.26" evidence="14"/>
<sequence length="321" mass="36127">MQVIQIHHPLTTAKVINQPVVLAMGFFDGVHLGHQAVINRARAIADERGLALAILTYDHHPALVYQKLSPERNRYLTVNARKMALFEQLGVDIVYQVNFASQFADQTPQEFVDNYLLGFHAKVVVAGYDHTYGPKDIATMANLPKYAKGRFEIVTVGEKELQAQKIGSSRIRRNLDQGHIRTANSLFGYRYQTTGTVMHGEARGRTLGFPTANISHDAKYWLPGIGVYVTRVKVNGQWYPAMTSIGRNVTFGSGRPVTVEAYLLDFKQAIYGEVVTVEWDYRLRGEIKFNTADDLVQQLKRDAQNTEAYFTAHPITKLALE</sequence>
<feature type="domain" description="Riboflavin kinase" evidence="15">
    <location>
        <begin position="186"/>
        <end position="311"/>
    </location>
</feature>
<keyword evidence="19" id="KW-1185">Reference proteome</keyword>
<dbReference type="RefSeq" id="WP_089087957.1">
    <property type="nucleotide sequence ID" value="NZ_BCMH01000002.1"/>
</dbReference>
<evidence type="ECO:0000256" key="13">
    <source>
        <dbReference type="ARBA" id="ARBA00049494"/>
    </source>
</evidence>
<dbReference type="InterPro" id="IPR023468">
    <property type="entry name" value="Riboflavin_kinase"/>
</dbReference>
<dbReference type="Gene3D" id="3.40.50.620">
    <property type="entry name" value="HUPs"/>
    <property type="match status" value="1"/>
</dbReference>
<dbReference type="NCBIfam" id="TIGR00083">
    <property type="entry name" value="ribF"/>
    <property type="match status" value="1"/>
</dbReference>
<comment type="pathway">
    <text evidence="2 14">Cofactor biosynthesis; FMN biosynthesis; FMN from riboflavin (ATP route): step 1/1.</text>
</comment>
<proteinExistence type="inferred from homology"/>
<keyword evidence="10 14" id="KW-0067">ATP-binding</keyword>
<dbReference type="Pfam" id="PF06574">
    <property type="entry name" value="FAD_syn"/>
    <property type="match status" value="1"/>
</dbReference>
<dbReference type="SUPFAM" id="SSF52374">
    <property type="entry name" value="Nucleotidylyl transferase"/>
    <property type="match status" value="1"/>
</dbReference>
<dbReference type="GO" id="GO:0006747">
    <property type="term" value="P:FAD biosynthetic process"/>
    <property type="evidence" value="ECO:0007669"/>
    <property type="project" value="UniProtKB-UniRule"/>
</dbReference>
<keyword evidence="8 14" id="KW-0418">Kinase</keyword>
<comment type="similarity">
    <text evidence="14">Belongs to the ribF family.</text>
</comment>
<dbReference type="InterPro" id="IPR015865">
    <property type="entry name" value="Riboflavin_kinase_bac/euk"/>
</dbReference>
<dbReference type="CDD" id="cd02064">
    <property type="entry name" value="FAD_synthetase_N"/>
    <property type="match status" value="1"/>
</dbReference>
<evidence type="ECO:0000313" key="18">
    <source>
        <dbReference type="Proteomes" id="UP000198414"/>
    </source>
</evidence>
<evidence type="ECO:0000256" key="2">
    <source>
        <dbReference type="ARBA" id="ARBA00005201"/>
    </source>
</evidence>
<comment type="catalytic activity">
    <reaction evidence="13 14">
        <text>FMN + ATP + H(+) = FAD + diphosphate</text>
        <dbReference type="Rhea" id="RHEA:17237"/>
        <dbReference type="ChEBI" id="CHEBI:15378"/>
        <dbReference type="ChEBI" id="CHEBI:30616"/>
        <dbReference type="ChEBI" id="CHEBI:33019"/>
        <dbReference type="ChEBI" id="CHEBI:57692"/>
        <dbReference type="ChEBI" id="CHEBI:58210"/>
        <dbReference type="EC" id="2.7.7.2"/>
    </reaction>
</comment>
<keyword evidence="6 14" id="KW-0548">Nucleotidyltransferase</keyword>
<keyword evidence="7 14" id="KW-0547">Nucleotide-binding</keyword>
<evidence type="ECO:0000256" key="9">
    <source>
        <dbReference type="ARBA" id="ARBA00022827"/>
    </source>
</evidence>
<gene>
    <name evidence="16" type="primary">ribF</name>
    <name evidence="16" type="ORF">IWT140_00577</name>
    <name evidence="17" type="ORF">IWT25_01313</name>
</gene>
<comment type="pathway">
    <text evidence="1 14">Cofactor biosynthesis; FAD biosynthesis; FAD from FMN: step 1/1.</text>
</comment>
<dbReference type="SUPFAM" id="SSF82114">
    <property type="entry name" value="Riboflavin kinase-like"/>
    <property type="match status" value="1"/>
</dbReference>
<dbReference type="GO" id="GO:0008531">
    <property type="term" value="F:riboflavin kinase activity"/>
    <property type="evidence" value="ECO:0007669"/>
    <property type="project" value="UniProtKB-UniRule"/>
</dbReference>
<accession>A0A1Z5IMK1</accession>
<dbReference type="GO" id="GO:0005524">
    <property type="term" value="F:ATP binding"/>
    <property type="evidence" value="ECO:0007669"/>
    <property type="project" value="UniProtKB-UniRule"/>
</dbReference>
<evidence type="ECO:0000259" key="15">
    <source>
        <dbReference type="SMART" id="SM00904"/>
    </source>
</evidence>
<dbReference type="PIRSF" id="PIRSF004491">
    <property type="entry name" value="FAD_Synth"/>
    <property type="match status" value="1"/>
</dbReference>
<name>A0A1Z5IMK1_9LACO</name>
<evidence type="ECO:0000256" key="7">
    <source>
        <dbReference type="ARBA" id="ARBA00022741"/>
    </source>
</evidence>
<dbReference type="PANTHER" id="PTHR22749">
    <property type="entry name" value="RIBOFLAVIN KINASE/FMN ADENYLYLTRANSFERASE"/>
    <property type="match status" value="1"/>
</dbReference>
<evidence type="ECO:0000256" key="14">
    <source>
        <dbReference type="PIRNR" id="PIRNR004491"/>
    </source>
</evidence>
<evidence type="ECO:0000256" key="6">
    <source>
        <dbReference type="ARBA" id="ARBA00022695"/>
    </source>
</evidence>
<dbReference type="GO" id="GO:0003919">
    <property type="term" value="F:FMN adenylyltransferase activity"/>
    <property type="evidence" value="ECO:0007669"/>
    <property type="project" value="UniProtKB-UniRule"/>
</dbReference>
<dbReference type="OrthoDB" id="9803667at2"/>
<evidence type="ECO:0000256" key="10">
    <source>
        <dbReference type="ARBA" id="ARBA00022840"/>
    </source>
</evidence>
<comment type="caution">
    <text evidence="16">The sequence shown here is derived from an EMBL/GenBank/DDBJ whole genome shotgun (WGS) entry which is preliminary data.</text>
</comment>
<dbReference type="AlphaFoldDB" id="A0A1Z5IMK1"/>
<dbReference type="Pfam" id="PF01687">
    <property type="entry name" value="Flavokinase"/>
    <property type="match status" value="1"/>
</dbReference>
<dbReference type="Proteomes" id="UP000198430">
    <property type="component" value="Unassembled WGS sequence"/>
</dbReference>
<reference evidence="18 19" key="1">
    <citation type="submission" date="2015-11" db="EMBL/GenBank/DDBJ databases">
        <title>Draft genome sequences of new species of the genus Lactobacillus isolated from orchardgrass silage.</title>
        <authorList>
            <person name="Tohno M."/>
            <person name="Tanizawa Y."/>
            <person name="Arita M."/>
        </authorList>
    </citation>
    <scope>NUCLEOTIDE SEQUENCE [LARGE SCALE GENOMIC DNA]</scope>
    <source>
        <strain evidence="16 19">IWT140</strain>
        <strain evidence="17 18">IWT25</strain>
    </source>
</reference>
<evidence type="ECO:0000313" key="17">
    <source>
        <dbReference type="EMBL" id="GAX05988.1"/>
    </source>
</evidence>
<evidence type="ECO:0000256" key="3">
    <source>
        <dbReference type="ARBA" id="ARBA00022630"/>
    </source>
</evidence>
<dbReference type="PANTHER" id="PTHR22749:SF6">
    <property type="entry name" value="RIBOFLAVIN KINASE"/>
    <property type="match status" value="1"/>
</dbReference>
<dbReference type="UniPathway" id="UPA00277">
    <property type="reaction ID" value="UER00407"/>
</dbReference>
<dbReference type="InterPro" id="IPR004821">
    <property type="entry name" value="Cyt_trans-like"/>
</dbReference>
<accession>A0A1Z5IWM2</accession>
<evidence type="ECO:0000256" key="5">
    <source>
        <dbReference type="ARBA" id="ARBA00022679"/>
    </source>
</evidence>
<dbReference type="Proteomes" id="UP000198414">
    <property type="component" value="Unassembled WGS sequence"/>
</dbReference>
<dbReference type="NCBIfam" id="TIGR00125">
    <property type="entry name" value="cyt_tran_rel"/>
    <property type="match status" value="1"/>
</dbReference>
<evidence type="ECO:0000256" key="11">
    <source>
        <dbReference type="ARBA" id="ARBA00023268"/>
    </source>
</evidence>
<comment type="catalytic activity">
    <reaction evidence="12 14">
        <text>riboflavin + ATP = FMN + ADP + H(+)</text>
        <dbReference type="Rhea" id="RHEA:14357"/>
        <dbReference type="ChEBI" id="CHEBI:15378"/>
        <dbReference type="ChEBI" id="CHEBI:30616"/>
        <dbReference type="ChEBI" id="CHEBI:57986"/>
        <dbReference type="ChEBI" id="CHEBI:58210"/>
        <dbReference type="ChEBI" id="CHEBI:456216"/>
        <dbReference type="EC" id="2.7.1.26"/>
    </reaction>
</comment>
<dbReference type="GO" id="GO:0009398">
    <property type="term" value="P:FMN biosynthetic process"/>
    <property type="evidence" value="ECO:0007669"/>
    <property type="project" value="UniProtKB-UniRule"/>
</dbReference>
<dbReference type="GO" id="GO:0009231">
    <property type="term" value="P:riboflavin biosynthetic process"/>
    <property type="evidence" value="ECO:0007669"/>
    <property type="project" value="InterPro"/>
</dbReference>
<dbReference type="InterPro" id="IPR023465">
    <property type="entry name" value="Riboflavin_kinase_dom_sf"/>
</dbReference>
<dbReference type="FunFam" id="3.40.50.620:FF:000021">
    <property type="entry name" value="Riboflavin biosynthesis protein"/>
    <property type="match status" value="1"/>
</dbReference>
<dbReference type="UniPathway" id="UPA00276">
    <property type="reaction ID" value="UER00406"/>
</dbReference>
<evidence type="ECO:0000313" key="16">
    <source>
        <dbReference type="EMBL" id="GAX02979.1"/>
    </source>
</evidence>
<dbReference type="InterPro" id="IPR014729">
    <property type="entry name" value="Rossmann-like_a/b/a_fold"/>
</dbReference>
<protein>
    <recommendedName>
        <fullName evidence="14">Riboflavin biosynthesis protein</fullName>
    </recommendedName>
    <domain>
        <recommendedName>
            <fullName evidence="14">Riboflavin kinase</fullName>
            <ecNumber evidence="14">2.7.1.26</ecNumber>
        </recommendedName>
        <alternativeName>
            <fullName evidence="14">Flavokinase</fullName>
        </alternativeName>
    </domain>
    <domain>
        <recommendedName>
            <fullName evidence="14">FMN adenylyltransferase</fullName>
            <ecNumber evidence="14">2.7.7.2</ecNumber>
        </recommendedName>
        <alternativeName>
            <fullName evidence="14">FAD pyrophosphorylase</fullName>
        </alternativeName>
        <alternativeName>
            <fullName evidence="14">FAD synthase</fullName>
        </alternativeName>
    </domain>
</protein>
<evidence type="ECO:0000313" key="19">
    <source>
        <dbReference type="Proteomes" id="UP000198430"/>
    </source>
</evidence>
<evidence type="ECO:0000256" key="4">
    <source>
        <dbReference type="ARBA" id="ARBA00022643"/>
    </source>
</evidence>
<dbReference type="EMBL" id="BCMH01000002">
    <property type="protein sequence ID" value="GAX02979.1"/>
    <property type="molecule type" value="Genomic_DNA"/>
</dbReference>
<dbReference type="Gene3D" id="2.40.30.30">
    <property type="entry name" value="Riboflavin kinase-like"/>
    <property type="match status" value="1"/>
</dbReference>
<dbReference type="InterPro" id="IPR002606">
    <property type="entry name" value="Riboflavin_kinase_bac"/>
</dbReference>
<evidence type="ECO:0000256" key="1">
    <source>
        <dbReference type="ARBA" id="ARBA00004726"/>
    </source>
</evidence>
<keyword evidence="5 14" id="KW-0808">Transferase</keyword>
<organism evidence="16 19">
    <name type="scientific">Secundilactobacillus pentosiphilus</name>
    <dbReference type="NCBI Taxonomy" id="1714682"/>
    <lineage>
        <taxon>Bacteria</taxon>
        <taxon>Bacillati</taxon>
        <taxon>Bacillota</taxon>
        <taxon>Bacilli</taxon>
        <taxon>Lactobacillales</taxon>
        <taxon>Lactobacillaceae</taxon>
        <taxon>Secundilactobacillus</taxon>
    </lineage>
</organism>
<dbReference type="EC" id="2.7.7.2" evidence="14"/>
<dbReference type="InterPro" id="IPR015864">
    <property type="entry name" value="FAD_synthase"/>
</dbReference>
<keyword evidence="9 14" id="KW-0274">FAD</keyword>
<keyword evidence="3 14" id="KW-0285">Flavoprotein</keyword>
<keyword evidence="11" id="KW-0511">Multifunctional enzyme</keyword>
<evidence type="ECO:0000256" key="8">
    <source>
        <dbReference type="ARBA" id="ARBA00022777"/>
    </source>
</evidence>
<dbReference type="SMART" id="SM00904">
    <property type="entry name" value="Flavokinase"/>
    <property type="match status" value="1"/>
</dbReference>
<dbReference type="EMBL" id="BCMI01000010">
    <property type="protein sequence ID" value="GAX05988.1"/>
    <property type="molecule type" value="Genomic_DNA"/>
</dbReference>
<keyword evidence="4 14" id="KW-0288">FMN</keyword>